<feature type="compositionally biased region" description="Polar residues" evidence="1">
    <location>
        <begin position="71"/>
        <end position="83"/>
    </location>
</feature>
<comment type="caution">
    <text evidence="2">The sequence shown here is derived from an EMBL/GenBank/DDBJ whole genome shotgun (WGS) entry which is preliminary data.</text>
</comment>
<feature type="compositionally biased region" description="Polar residues" evidence="1">
    <location>
        <begin position="42"/>
        <end position="62"/>
    </location>
</feature>
<dbReference type="Proteomes" id="UP000193467">
    <property type="component" value="Unassembled WGS sequence"/>
</dbReference>
<dbReference type="AlphaFoldDB" id="A0A1Y2FL37"/>
<feature type="region of interest" description="Disordered" evidence="1">
    <location>
        <begin position="118"/>
        <end position="167"/>
    </location>
</feature>
<evidence type="ECO:0000313" key="2">
    <source>
        <dbReference type="EMBL" id="ORY84690.1"/>
    </source>
</evidence>
<feature type="region of interest" description="Disordered" evidence="1">
    <location>
        <begin position="25"/>
        <end position="106"/>
    </location>
</feature>
<gene>
    <name evidence="2" type="ORF">BCR35DRAFT_58370</name>
</gene>
<sequence length="167" mass="17295">MSVIPQEDSLIMSFAEASRVFNSQQSNTGSFVPGTGDAGNQAPLNSYLSNSNEPYTHTNAGGSSAPPLLSRASQSQGQSNAQVQRPFEVAEGLPAVVPPTLPTREDVANNPEKMVEIRSPATGAGGGAPMMVGGGVGAEGMGEMYEEDEEHCESTRASHGGGMDEPR</sequence>
<accession>A0A1Y2FL37</accession>
<dbReference type="InParanoid" id="A0A1Y2FL37"/>
<feature type="compositionally biased region" description="Basic and acidic residues" evidence="1">
    <location>
        <begin position="152"/>
        <end position="167"/>
    </location>
</feature>
<reference evidence="2 3" key="1">
    <citation type="submission" date="2016-07" db="EMBL/GenBank/DDBJ databases">
        <title>Pervasive Adenine N6-methylation of Active Genes in Fungi.</title>
        <authorList>
            <consortium name="DOE Joint Genome Institute"/>
            <person name="Mondo S.J."/>
            <person name="Dannebaum R.O."/>
            <person name="Kuo R.C."/>
            <person name="Labutti K."/>
            <person name="Haridas S."/>
            <person name="Kuo A."/>
            <person name="Salamov A."/>
            <person name="Ahrendt S.R."/>
            <person name="Lipzen A."/>
            <person name="Sullivan W."/>
            <person name="Andreopoulos W.B."/>
            <person name="Clum A."/>
            <person name="Lindquist E."/>
            <person name="Daum C."/>
            <person name="Ramamoorthy G.K."/>
            <person name="Gryganskyi A."/>
            <person name="Culley D."/>
            <person name="Magnuson J.K."/>
            <person name="James T.Y."/>
            <person name="O'Malley M.A."/>
            <person name="Stajich J.E."/>
            <person name="Spatafora J.W."/>
            <person name="Visel A."/>
            <person name="Grigoriev I.V."/>
        </authorList>
    </citation>
    <scope>NUCLEOTIDE SEQUENCE [LARGE SCALE GENOMIC DNA]</scope>
    <source>
        <strain evidence="2 3">62-1032</strain>
    </source>
</reference>
<proteinExistence type="predicted"/>
<feature type="compositionally biased region" description="Gly residues" evidence="1">
    <location>
        <begin position="123"/>
        <end position="140"/>
    </location>
</feature>
<dbReference type="EMBL" id="MCGR01000017">
    <property type="protein sequence ID" value="ORY84690.1"/>
    <property type="molecule type" value="Genomic_DNA"/>
</dbReference>
<organism evidence="2 3">
    <name type="scientific">Leucosporidium creatinivorum</name>
    <dbReference type="NCBI Taxonomy" id="106004"/>
    <lineage>
        <taxon>Eukaryota</taxon>
        <taxon>Fungi</taxon>
        <taxon>Dikarya</taxon>
        <taxon>Basidiomycota</taxon>
        <taxon>Pucciniomycotina</taxon>
        <taxon>Microbotryomycetes</taxon>
        <taxon>Leucosporidiales</taxon>
        <taxon>Leucosporidium</taxon>
    </lineage>
</organism>
<evidence type="ECO:0000313" key="3">
    <source>
        <dbReference type="Proteomes" id="UP000193467"/>
    </source>
</evidence>
<evidence type="ECO:0000256" key="1">
    <source>
        <dbReference type="SAM" id="MobiDB-lite"/>
    </source>
</evidence>
<keyword evidence="3" id="KW-1185">Reference proteome</keyword>
<protein>
    <submittedName>
        <fullName evidence="2">Uncharacterized protein</fullName>
    </submittedName>
</protein>
<name>A0A1Y2FL37_9BASI</name>